<dbReference type="InterPro" id="IPR023885">
    <property type="entry name" value="4Fe4S-binding_SPASM_dom"/>
</dbReference>
<dbReference type="Proteomes" id="UP000247523">
    <property type="component" value="Unassembled WGS sequence"/>
</dbReference>
<evidence type="ECO:0000256" key="3">
    <source>
        <dbReference type="ARBA" id="ARBA00022723"/>
    </source>
</evidence>
<dbReference type="GO" id="GO:0016491">
    <property type="term" value="F:oxidoreductase activity"/>
    <property type="evidence" value="ECO:0007669"/>
    <property type="project" value="InterPro"/>
</dbReference>
<evidence type="ECO:0000256" key="1">
    <source>
        <dbReference type="ARBA" id="ARBA00001966"/>
    </source>
</evidence>
<dbReference type="InterPro" id="IPR058240">
    <property type="entry name" value="rSAM_sf"/>
</dbReference>
<evidence type="ECO:0000256" key="5">
    <source>
        <dbReference type="ARBA" id="ARBA00023014"/>
    </source>
</evidence>
<reference evidence="8 9" key="1">
    <citation type="submission" date="2018-05" db="EMBL/GenBank/DDBJ databases">
        <title>Genomic Encyclopedia of Type Strains, Phase IV (KMG-IV): sequencing the most valuable type-strain genomes for metagenomic binning, comparative biology and taxonomic classification.</title>
        <authorList>
            <person name="Goeker M."/>
        </authorList>
    </citation>
    <scope>NUCLEOTIDE SEQUENCE [LARGE SCALE GENOMIC DNA]</scope>
    <source>
        <strain evidence="8 9">DSM 28816</strain>
    </source>
</reference>
<dbReference type="SFLD" id="SFLDS00029">
    <property type="entry name" value="Radical_SAM"/>
    <property type="match status" value="1"/>
</dbReference>
<comment type="caution">
    <text evidence="8">The sequence shown here is derived from an EMBL/GenBank/DDBJ whole genome shotgun (WGS) entry which is preliminary data.</text>
</comment>
<dbReference type="Gene3D" id="3.20.20.70">
    <property type="entry name" value="Aldolase class I"/>
    <property type="match status" value="1"/>
</dbReference>
<gene>
    <name evidence="8" type="ORF">C8E03_102153</name>
</gene>
<dbReference type="SFLD" id="SFLDG01067">
    <property type="entry name" value="SPASM/twitch_domain_containing"/>
    <property type="match status" value="1"/>
</dbReference>
<dbReference type="PANTHER" id="PTHR43273">
    <property type="entry name" value="ANAEROBIC SULFATASE-MATURATING ENZYME HOMOLOG ASLB-RELATED"/>
    <property type="match status" value="1"/>
</dbReference>
<evidence type="ECO:0000313" key="9">
    <source>
        <dbReference type="Proteomes" id="UP000247523"/>
    </source>
</evidence>
<comment type="cofactor">
    <cofactor evidence="1">
        <name>[4Fe-4S] cluster</name>
        <dbReference type="ChEBI" id="CHEBI:49883"/>
    </cofactor>
</comment>
<keyword evidence="3" id="KW-0479">Metal-binding</keyword>
<dbReference type="InterPro" id="IPR023867">
    <property type="entry name" value="Sulphatase_maturase_rSAM"/>
</dbReference>
<dbReference type="PROSITE" id="PS51918">
    <property type="entry name" value="RADICAL_SAM"/>
    <property type="match status" value="1"/>
</dbReference>
<evidence type="ECO:0000256" key="2">
    <source>
        <dbReference type="ARBA" id="ARBA00022691"/>
    </source>
</evidence>
<dbReference type="SFLD" id="SFLDG01386">
    <property type="entry name" value="main_SPASM_domain-containing"/>
    <property type="match status" value="1"/>
</dbReference>
<feature type="domain" description="Radical SAM core" evidence="7">
    <location>
        <begin position="1"/>
        <end position="217"/>
    </location>
</feature>
<dbReference type="GO" id="GO:0046872">
    <property type="term" value="F:metal ion binding"/>
    <property type="evidence" value="ECO:0007669"/>
    <property type="project" value="UniProtKB-KW"/>
</dbReference>
<dbReference type="AlphaFoldDB" id="A0A318EPI9"/>
<keyword evidence="5" id="KW-0411">Iron-sulfur</keyword>
<dbReference type="SUPFAM" id="SSF102114">
    <property type="entry name" value="Radical SAM enzymes"/>
    <property type="match status" value="1"/>
</dbReference>
<dbReference type="GO" id="GO:0051536">
    <property type="term" value="F:iron-sulfur cluster binding"/>
    <property type="evidence" value="ECO:0007669"/>
    <property type="project" value="UniProtKB-KW"/>
</dbReference>
<dbReference type="SFLD" id="SFLDG01384">
    <property type="entry name" value="thioether_bond_formation_requi"/>
    <property type="match status" value="1"/>
</dbReference>
<name>A0A318EPI9_9FIRM</name>
<keyword evidence="2" id="KW-0949">S-adenosyl-L-methionine</keyword>
<accession>A0A318EPI9</accession>
<keyword evidence="4" id="KW-0408">Iron</keyword>
<dbReference type="InterPro" id="IPR007197">
    <property type="entry name" value="rSAM"/>
</dbReference>
<evidence type="ECO:0000313" key="8">
    <source>
        <dbReference type="EMBL" id="PXV93385.1"/>
    </source>
</evidence>
<dbReference type="PANTHER" id="PTHR43273:SF3">
    <property type="entry name" value="ANAEROBIC SULFATASE-MATURATING ENZYME HOMOLOG ASLB-RELATED"/>
    <property type="match status" value="1"/>
</dbReference>
<protein>
    <recommendedName>
        <fullName evidence="7">Radical SAM core domain-containing protein</fullName>
    </recommendedName>
</protein>
<sequence>MNITFWTTMDCNLNCKYCYNRASNNIKKEYMTADVIYQGIKLITALPQFNTDEQIYINFHGGEPLMNCDAIELIMDIIEKCIPRTSITYGLTTNGTLSSDKQLKILNKIDNISVSIDGNEKNHNRYRIYTNGCGSFDKVIETAKKLHKIKTIRVRTTITPKTLSSMSDIVCFLIEEGFKEIVPVLDMFDKRWKDEDENLIFLEFRKIKEYLENKNCDDVSVGWVSKSPITKKGVCDGGVTSFHILPSGDIYPCSLVAGEKRWLIGKTSEGLYQEKIQMVQDLNKKNTDSCVGCNFYDFCPSSRCKLINEKITGDFYKASAITCLQSRVMLEMMEMIY</sequence>
<evidence type="ECO:0000259" key="7">
    <source>
        <dbReference type="PROSITE" id="PS51918"/>
    </source>
</evidence>
<dbReference type="Pfam" id="PF04055">
    <property type="entry name" value="Radical_SAM"/>
    <property type="match status" value="1"/>
</dbReference>
<dbReference type="RefSeq" id="WP_170122901.1">
    <property type="nucleotide sequence ID" value="NZ_QICS01000002.1"/>
</dbReference>
<proteinExistence type="inferred from homology"/>
<dbReference type="NCBIfam" id="TIGR04085">
    <property type="entry name" value="rSAM_more_4Fe4S"/>
    <property type="match status" value="1"/>
</dbReference>
<evidence type="ECO:0000256" key="6">
    <source>
        <dbReference type="ARBA" id="ARBA00023601"/>
    </source>
</evidence>
<organism evidence="8 9">
    <name type="scientific">Lachnotalea glycerini</name>
    <dbReference type="NCBI Taxonomy" id="1763509"/>
    <lineage>
        <taxon>Bacteria</taxon>
        <taxon>Bacillati</taxon>
        <taxon>Bacillota</taxon>
        <taxon>Clostridia</taxon>
        <taxon>Lachnospirales</taxon>
        <taxon>Lachnospiraceae</taxon>
        <taxon>Lachnotalea</taxon>
    </lineage>
</organism>
<comment type="similarity">
    <text evidence="6">Belongs to the radical SAM superfamily. Anaerobic sulfatase-maturating enzyme family.</text>
</comment>
<dbReference type="EMBL" id="QICS01000002">
    <property type="protein sequence ID" value="PXV93385.1"/>
    <property type="molecule type" value="Genomic_DNA"/>
</dbReference>
<evidence type="ECO:0000256" key="4">
    <source>
        <dbReference type="ARBA" id="ARBA00023004"/>
    </source>
</evidence>
<dbReference type="InterPro" id="IPR013785">
    <property type="entry name" value="Aldolase_TIM"/>
</dbReference>
<dbReference type="CDD" id="cd01335">
    <property type="entry name" value="Radical_SAM"/>
    <property type="match status" value="1"/>
</dbReference>